<dbReference type="GO" id="GO:0007508">
    <property type="term" value="P:larval heart development"/>
    <property type="evidence" value="ECO:0007669"/>
    <property type="project" value="TreeGrafter"/>
</dbReference>
<dbReference type="GO" id="GO:0031012">
    <property type="term" value="C:extracellular matrix"/>
    <property type="evidence" value="ECO:0007669"/>
    <property type="project" value="TreeGrafter"/>
</dbReference>
<keyword evidence="2" id="KW-1185">Reference proteome</keyword>
<dbReference type="InterPro" id="IPR036514">
    <property type="entry name" value="SGNH_hydro_sf"/>
</dbReference>
<dbReference type="GO" id="GO:0061343">
    <property type="term" value="P:cell adhesion involved in heart morphogenesis"/>
    <property type="evidence" value="ECO:0007669"/>
    <property type="project" value="TreeGrafter"/>
</dbReference>
<dbReference type="Proteomes" id="UP000683360">
    <property type="component" value="Unassembled WGS sequence"/>
</dbReference>
<dbReference type="PANTHER" id="PTHR33395">
    <property type="entry name" value="TRANSCRIPTASE, PUTATIVE-RELATED-RELATED"/>
    <property type="match status" value="1"/>
</dbReference>
<dbReference type="Gene3D" id="3.40.50.1110">
    <property type="entry name" value="SGNH hydrolase"/>
    <property type="match status" value="1"/>
</dbReference>
<dbReference type="SUPFAM" id="SSF52266">
    <property type="entry name" value="SGNH hydrolase"/>
    <property type="match status" value="1"/>
</dbReference>
<protein>
    <submittedName>
        <fullName evidence="1">Uncharacterized protein</fullName>
    </submittedName>
</protein>
<sequence length="253" mass="28430">MKRFWTYIKHKRSDGSSILKSAGILHDDSTDKANILNAQFQEAFSSNNDLSNTEFKERCNLSGQYPTAPDIAITQEGIKKLLNGLNPHKAAGPDNISSMILKELANEIAPILQLVFQRSYDTGVVPSLWKTANFCINIAVSEICPRRNVDTEIYNAILHRVSTEHKLKIIKQTDAFVSRGDLVSSYYHRDGIHLTNQGTILLLRNINKVVNIFNQTTISQSSNESNEQHGKDKPLQRHSMVSALIVKLLWSSL</sequence>
<dbReference type="EMBL" id="CAJPWZ010000536">
    <property type="protein sequence ID" value="CAG2195902.1"/>
    <property type="molecule type" value="Genomic_DNA"/>
</dbReference>
<evidence type="ECO:0000313" key="2">
    <source>
        <dbReference type="Proteomes" id="UP000683360"/>
    </source>
</evidence>
<accession>A0A8S3QL08</accession>
<reference evidence="1" key="1">
    <citation type="submission" date="2021-03" db="EMBL/GenBank/DDBJ databases">
        <authorList>
            <person name="Bekaert M."/>
        </authorList>
    </citation>
    <scope>NUCLEOTIDE SEQUENCE</scope>
</reference>
<gene>
    <name evidence="1" type="ORF">MEDL_10781</name>
</gene>
<dbReference type="PANTHER" id="PTHR33395:SF22">
    <property type="entry name" value="REVERSE TRANSCRIPTASE DOMAIN-CONTAINING PROTEIN"/>
    <property type="match status" value="1"/>
</dbReference>
<dbReference type="OrthoDB" id="6154608at2759"/>
<organism evidence="1 2">
    <name type="scientific">Mytilus edulis</name>
    <name type="common">Blue mussel</name>
    <dbReference type="NCBI Taxonomy" id="6550"/>
    <lineage>
        <taxon>Eukaryota</taxon>
        <taxon>Metazoa</taxon>
        <taxon>Spiralia</taxon>
        <taxon>Lophotrochozoa</taxon>
        <taxon>Mollusca</taxon>
        <taxon>Bivalvia</taxon>
        <taxon>Autobranchia</taxon>
        <taxon>Pteriomorphia</taxon>
        <taxon>Mytilida</taxon>
        <taxon>Mytiloidea</taxon>
        <taxon>Mytilidae</taxon>
        <taxon>Mytilinae</taxon>
        <taxon>Mytilus</taxon>
    </lineage>
</organism>
<name>A0A8S3QL08_MYTED</name>
<dbReference type="AlphaFoldDB" id="A0A8S3QL08"/>
<proteinExistence type="predicted"/>
<evidence type="ECO:0000313" key="1">
    <source>
        <dbReference type="EMBL" id="CAG2195902.1"/>
    </source>
</evidence>
<comment type="caution">
    <text evidence="1">The sequence shown here is derived from an EMBL/GenBank/DDBJ whole genome shotgun (WGS) entry which is preliminary data.</text>
</comment>